<feature type="non-terminal residue" evidence="1">
    <location>
        <position position="277"/>
    </location>
</feature>
<dbReference type="AlphaFoldDB" id="A0A0D7AQQ5"/>
<evidence type="ECO:0000313" key="2">
    <source>
        <dbReference type="Proteomes" id="UP000054007"/>
    </source>
</evidence>
<dbReference type="OrthoDB" id="3059765at2759"/>
<dbReference type="Gene3D" id="3.40.50.10810">
    <property type="entry name" value="Tandem AAA-ATPase domain"/>
    <property type="match status" value="1"/>
</dbReference>
<organism evidence="1 2">
    <name type="scientific">Cylindrobasidium torrendii FP15055 ss-10</name>
    <dbReference type="NCBI Taxonomy" id="1314674"/>
    <lineage>
        <taxon>Eukaryota</taxon>
        <taxon>Fungi</taxon>
        <taxon>Dikarya</taxon>
        <taxon>Basidiomycota</taxon>
        <taxon>Agaricomycotina</taxon>
        <taxon>Agaricomycetes</taxon>
        <taxon>Agaricomycetidae</taxon>
        <taxon>Agaricales</taxon>
        <taxon>Marasmiineae</taxon>
        <taxon>Physalacriaceae</taxon>
        <taxon>Cylindrobasidium</taxon>
    </lineage>
</organism>
<reference evidence="1 2" key="1">
    <citation type="journal article" date="2015" name="Fungal Genet. Biol.">
        <title>Evolution of novel wood decay mechanisms in Agaricales revealed by the genome sequences of Fistulina hepatica and Cylindrobasidium torrendii.</title>
        <authorList>
            <person name="Floudas D."/>
            <person name="Held B.W."/>
            <person name="Riley R."/>
            <person name="Nagy L.G."/>
            <person name="Koehler G."/>
            <person name="Ransdell A.S."/>
            <person name="Younus H."/>
            <person name="Chow J."/>
            <person name="Chiniquy J."/>
            <person name="Lipzen A."/>
            <person name="Tritt A."/>
            <person name="Sun H."/>
            <person name="Haridas S."/>
            <person name="LaButti K."/>
            <person name="Ohm R.A."/>
            <person name="Kues U."/>
            <person name="Blanchette R.A."/>
            <person name="Grigoriev I.V."/>
            <person name="Minto R.E."/>
            <person name="Hibbett D.S."/>
        </authorList>
    </citation>
    <scope>NUCLEOTIDE SEQUENCE [LARGE SCALE GENOMIC DNA]</scope>
    <source>
        <strain evidence="1 2">FP15055 ss-10</strain>
    </source>
</reference>
<sequence length="277" mass="30380">MARASDIARTKPKGHVVLPYPCSGTIWGWSFLSITVDEMHAARGDNKTTDAFDAITLLAFFKWFLTATPVMQSAADIAAVIRLLRPANLTEQTLPDLNSMKVNLKRLKRTGEVTFDSFDGQDLRVKADLTRPLDVLHSTAWSKLMVLYTRIYTCPHTVRVTRTTLDNTGKAVSAALKPCTTVLVSVKMRDDELAAAASALTKDVVRENPGAMGAKRFGEFFLPARQVINVGITAANEPHTIKIPPKPGAEFTTKYLSTKLRAVTSTVFRCLTEGPEA</sequence>
<accession>A0A0D7AQQ5</accession>
<evidence type="ECO:0000313" key="1">
    <source>
        <dbReference type="EMBL" id="KIY60562.1"/>
    </source>
</evidence>
<dbReference type="InterPro" id="IPR038718">
    <property type="entry name" value="SNF2-like_sf"/>
</dbReference>
<gene>
    <name evidence="1" type="ORF">CYLTODRAFT_460694</name>
</gene>
<dbReference type="EMBL" id="KN881522">
    <property type="protein sequence ID" value="KIY60562.1"/>
    <property type="molecule type" value="Genomic_DNA"/>
</dbReference>
<name>A0A0D7AQQ5_9AGAR</name>
<proteinExistence type="predicted"/>
<dbReference type="Proteomes" id="UP000054007">
    <property type="component" value="Unassembled WGS sequence"/>
</dbReference>
<protein>
    <submittedName>
        <fullName evidence="1">Uncharacterized protein</fullName>
    </submittedName>
</protein>
<keyword evidence="2" id="KW-1185">Reference proteome</keyword>